<feature type="compositionally biased region" description="Acidic residues" evidence="4">
    <location>
        <begin position="689"/>
        <end position="708"/>
    </location>
</feature>
<dbReference type="InterPro" id="IPR051630">
    <property type="entry name" value="Corepressor-Demethylase"/>
</dbReference>
<evidence type="ECO:0000256" key="2">
    <source>
        <dbReference type="ARBA" id="ARBA00023242"/>
    </source>
</evidence>
<organism evidence="6 7">
    <name type="scientific">Bipolaris victoriae (strain FI3)</name>
    <name type="common">Victoria blight of oats agent</name>
    <name type="synonym">Cochliobolus victoriae</name>
    <dbReference type="NCBI Taxonomy" id="930091"/>
    <lineage>
        <taxon>Eukaryota</taxon>
        <taxon>Fungi</taxon>
        <taxon>Dikarya</taxon>
        <taxon>Ascomycota</taxon>
        <taxon>Pezizomycotina</taxon>
        <taxon>Dothideomycetes</taxon>
        <taxon>Pleosporomycetidae</taxon>
        <taxon>Pleosporales</taxon>
        <taxon>Pleosporineae</taxon>
        <taxon>Pleosporaceae</taxon>
        <taxon>Bipolaris</taxon>
    </lineage>
</organism>
<keyword evidence="7" id="KW-1185">Reference proteome</keyword>
<keyword evidence="2" id="KW-0539">Nucleus</keyword>
<dbReference type="Pfam" id="PF22893">
    <property type="entry name" value="ULD_2"/>
    <property type="match status" value="1"/>
</dbReference>
<name>W7EQS8_BIPV3</name>
<evidence type="ECO:0000256" key="1">
    <source>
        <dbReference type="ARBA" id="ARBA00004123"/>
    </source>
</evidence>
<reference evidence="6 7" key="1">
    <citation type="journal article" date="2013" name="PLoS Genet.">
        <title>Comparative genome structure, secondary metabolite, and effector coding capacity across Cochliobolus pathogens.</title>
        <authorList>
            <person name="Condon B.J."/>
            <person name="Leng Y."/>
            <person name="Wu D."/>
            <person name="Bushley K.E."/>
            <person name="Ohm R.A."/>
            <person name="Otillar R."/>
            <person name="Martin J."/>
            <person name="Schackwitz W."/>
            <person name="Grimwood J."/>
            <person name="MohdZainudin N."/>
            <person name="Xue C."/>
            <person name="Wang R."/>
            <person name="Manning V.A."/>
            <person name="Dhillon B."/>
            <person name="Tu Z.J."/>
            <person name="Steffenson B.J."/>
            <person name="Salamov A."/>
            <person name="Sun H."/>
            <person name="Lowry S."/>
            <person name="LaButti K."/>
            <person name="Han J."/>
            <person name="Copeland A."/>
            <person name="Lindquist E."/>
            <person name="Barry K."/>
            <person name="Schmutz J."/>
            <person name="Baker S.E."/>
            <person name="Ciuffetti L.M."/>
            <person name="Grigoriev I.V."/>
            <person name="Zhong S."/>
            <person name="Turgeon B.G."/>
        </authorList>
    </citation>
    <scope>NUCLEOTIDE SEQUENCE [LARGE SCALE GENOMIC DNA]</scope>
    <source>
        <strain evidence="6 7">FI3</strain>
    </source>
</reference>
<dbReference type="Pfam" id="PF14559">
    <property type="entry name" value="TPR_19"/>
    <property type="match status" value="1"/>
</dbReference>
<evidence type="ECO:0000256" key="4">
    <source>
        <dbReference type="SAM" id="MobiDB-lite"/>
    </source>
</evidence>
<feature type="repeat" description="TPR" evidence="3">
    <location>
        <begin position="500"/>
        <end position="533"/>
    </location>
</feature>
<evidence type="ECO:0000259" key="5">
    <source>
        <dbReference type="Pfam" id="PF22893"/>
    </source>
</evidence>
<feature type="repeat" description="TPR" evidence="3">
    <location>
        <begin position="568"/>
        <end position="601"/>
    </location>
</feature>
<dbReference type="PANTHER" id="PTHR14017:SF28">
    <property type="entry name" value="CHROMOSOME UNDETERMINED SCAFFOLD_98, WHOLE GENOME SHOTGUN SEQUENCE"/>
    <property type="match status" value="1"/>
</dbReference>
<dbReference type="InterPro" id="IPR011990">
    <property type="entry name" value="TPR-like_helical_dom_sf"/>
</dbReference>
<dbReference type="SUPFAM" id="SSF48452">
    <property type="entry name" value="TPR-like"/>
    <property type="match status" value="1"/>
</dbReference>
<feature type="domain" description="Ubiquitin-like" evidence="5">
    <location>
        <begin position="294"/>
        <end position="378"/>
    </location>
</feature>
<dbReference type="PANTHER" id="PTHR14017">
    <property type="entry name" value="LYSINE-SPECIFIC DEMETHYLASE"/>
    <property type="match status" value="1"/>
</dbReference>
<sequence length="708" mass="79953">MSFGFGVGDFLAVLGLFERIAIELKNYRDAPAQFQNLSVELDLLQRTLMHVVQAQKDDQEDKQILEQIRVIVSHCHQPLQAFIDKLLSKERSLGHYRTARLNDVGIRMKWSIVTQKDVEELRKVMLSEMAAINMLLSVQQLTNLRRLSARSIDSRQSSDAILDKASMILDLVHKLPDSIANIHLEIARNGEQQITRDTQLTQIVAGLKSQVTEIFVQGKNSMGIMHTGKAQILRGIARLHSVLNDLRKLLYLFSNYSKEMLEAISQNTRMLLDIAGHMKRLARAIESIPLHLSVDIIRLDDALGESWGLPFQACQTWNSFTDILKVVVYGNQRPGLDYITRGQFQLTLAKTGRSIGQQHRWDSTIRPGAHIKQAMVVPELPISKDTCPYPSCAGTLLSQVDEVDNICSKCGRLSSSTLLHTLPLKLYARVPSSYTPFDPTTGQVGVHARGQKTSSSAIGPVQLCENSISLFRRIQVYERPPPLTSAEEAYEKLRYDASDFQANLYLGWQALSEGRIDEAIHRLRRAIATEPKDWIPHYLLGRAFIAKGRFEESYDALQLCVTYSGMIPDVWITIGALYFKINQYRDSLDALARSIRLNPDTWESWYNLGVLYDNCNNQSDDALDAMQRALDLNPALSNAHIRMEELKAGVHGTMLTEMVECGLLQASDPIPTYVEDMGIQISPLISIEHDEEWDSESNEEEDVDDRSY</sequence>
<dbReference type="SMART" id="SM00028">
    <property type="entry name" value="TPR"/>
    <property type="match status" value="5"/>
</dbReference>
<dbReference type="InterPro" id="IPR054464">
    <property type="entry name" value="ULD_fung"/>
</dbReference>
<dbReference type="RefSeq" id="XP_014557940.1">
    <property type="nucleotide sequence ID" value="XM_014702454.1"/>
</dbReference>
<dbReference type="EMBL" id="KI968721">
    <property type="protein sequence ID" value="EUN28440.1"/>
    <property type="molecule type" value="Genomic_DNA"/>
</dbReference>
<protein>
    <recommendedName>
        <fullName evidence="5">Ubiquitin-like domain-containing protein</fullName>
    </recommendedName>
</protein>
<dbReference type="Proteomes" id="UP000054337">
    <property type="component" value="Unassembled WGS sequence"/>
</dbReference>
<dbReference type="Gene3D" id="1.25.40.10">
    <property type="entry name" value="Tetratricopeptide repeat domain"/>
    <property type="match status" value="2"/>
</dbReference>
<evidence type="ECO:0000256" key="3">
    <source>
        <dbReference type="PROSITE-ProRule" id="PRU00339"/>
    </source>
</evidence>
<evidence type="ECO:0000313" key="7">
    <source>
        <dbReference type="Proteomes" id="UP000054337"/>
    </source>
</evidence>
<gene>
    <name evidence="6" type="ORF">COCVIDRAFT_25525</name>
</gene>
<dbReference type="GeneID" id="26253528"/>
<feature type="region of interest" description="Disordered" evidence="4">
    <location>
        <begin position="688"/>
        <end position="708"/>
    </location>
</feature>
<proteinExistence type="predicted"/>
<dbReference type="Pfam" id="PF13432">
    <property type="entry name" value="TPR_16"/>
    <property type="match status" value="1"/>
</dbReference>
<accession>W7EQS8</accession>
<comment type="subcellular location">
    <subcellularLocation>
        <location evidence="1">Nucleus</location>
    </subcellularLocation>
</comment>
<dbReference type="HOGENOM" id="CLU_021979_1_0_1"/>
<dbReference type="AlphaFoldDB" id="W7EQS8"/>
<evidence type="ECO:0000313" key="6">
    <source>
        <dbReference type="EMBL" id="EUN28440.1"/>
    </source>
</evidence>
<dbReference type="PROSITE" id="PS50005">
    <property type="entry name" value="TPR"/>
    <property type="match status" value="2"/>
</dbReference>
<keyword evidence="3" id="KW-0802">TPR repeat</keyword>
<dbReference type="InterPro" id="IPR019734">
    <property type="entry name" value="TPR_rpt"/>
</dbReference>
<dbReference type="GO" id="GO:0005634">
    <property type="term" value="C:nucleus"/>
    <property type="evidence" value="ECO:0007669"/>
    <property type="project" value="UniProtKB-SubCell"/>
</dbReference>